<evidence type="ECO:0000256" key="2">
    <source>
        <dbReference type="ARBA" id="ARBA00022723"/>
    </source>
</evidence>
<dbReference type="Gene3D" id="2.40.50.40">
    <property type="match status" value="2"/>
</dbReference>
<proteinExistence type="predicted"/>
<accession>A0A161YVQ9</accession>
<dbReference type="Gene3D" id="3.30.40.10">
    <property type="entry name" value="Zinc/RING finger domain, C3HC4 (zinc finger)"/>
    <property type="match status" value="1"/>
</dbReference>
<dbReference type="GO" id="GO:0005634">
    <property type="term" value="C:nucleus"/>
    <property type="evidence" value="ECO:0007669"/>
    <property type="project" value="UniProtKB-SubCell"/>
</dbReference>
<gene>
    <name evidence="16" type="ORF">DCAR_007677</name>
    <name evidence="17" type="ORF">DCAR_0208668</name>
</gene>
<dbReference type="SMART" id="SM00487">
    <property type="entry name" value="DEXDc"/>
    <property type="match status" value="1"/>
</dbReference>
<dbReference type="SMART" id="SM01147">
    <property type="entry name" value="DUF1087"/>
    <property type="match status" value="1"/>
</dbReference>
<dbReference type="InterPro" id="IPR019787">
    <property type="entry name" value="Znf_PHD-finger"/>
</dbReference>
<comment type="subcellular location">
    <subcellularLocation>
        <location evidence="1">Nucleus</location>
    </subcellularLocation>
</comment>
<dbReference type="InterPro" id="IPR023780">
    <property type="entry name" value="Chromo_domain"/>
</dbReference>
<dbReference type="PANTHER" id="PTHR45623:SF17">
    <property type="entry name" value="CHROMODOMAIN-HELICASE-DNA-BINDING PROTEIN 3-RELATED"/>
    <property type="match status" value="1"/>
</dbReference>
<evidence type="ECO:0000256" key="1">
    <source>
        <dbReference type="ARBA" id="ARBA00004123"/>
    </source>
</evidence>
<dbReference type="InterPro" id="IPR000330">
    <property type="entry name" value="SNF2_N"/>
</dbReference>
<dbReference type="InterPro" id="IPR014001">
    <property type="entry name" value="Helicase_ATP-bd"/>
</dbReference>
<keyword evidence="4" id="KW-0547">Nucleotide-binding</keyword>
<dbReference type="SMART" id="SM00249">
    <property type="entry name" value="PHD"/>
    <property type="match status" value="1"/>
</dbReference>
<dbReference type="GO" id="GO:0042393">
    <property type="term" value="F:histone binding"/>
    <property type="evidence" value="ECO:0007669"/>
    <property type="project" value="TreeGrafter"/>
</dbReference>
<dbReference type="EMBL" id="CP093344">
    <property type="protein sequence ID" value="WOG89430.1"/>
    <property type="molecule type" value="Genomic_DNA"/>
</dbReference>
<dbReference type="CDD" id="cd18659">
    <property type="entry name" value="CD2_tandem"/>
    <property type="match status" value="1"/>
</dbReference>
<dbReference type="Pfam" id="PF00385">
    <property type="entry name" value="Chromo"/>
    <property type="match status" value="2"/>
</dbReference>
<feature type="domain" description="Chromo" evidence="12">
    <location>
        <begin position="99"/>
        <end position="181"/>
    </location>
</feature>
<dbReference type="InterPro" id="IPR001965">
    <property type="entry name" value="Znf_PHD"/>
</dbReference>
<evidence type="ECO:0000313" key="18">
    <source>
        <dbReference type="Proteomes" id="UP000077755"/>
    </source>
</evidence>
<keyword evidence="5 10" id="KW-0863">Zinc-finger</keyword>
<evidence type="ECO:0000256" key="10">
    <source>
        <dbReference type="PROSITE-ProRule" id="PRU00146"/>
    </source>
</evidence>
<feature type="region of interest" description="Disordered" evidence="11">
    <location>
        <begin position="17"/>
        <end position="36"/>
    </location>
</feature>
<evidence type="ECO:0000256" key="7">
    <source>
        <dbReference type="ARBA" id="ARBA00022833"/>
    </source>
</evidence>
<dbReference type="GO" id="GO:0016887">
    <property type="term" value="F:ATP hydrolysis activity"/>
    <property type="evidence" value="ECO:0007669"/>
    <property type="project" value="TreeGrafter"/>
</dbReference>
<dbReference type="PROSITE" id="PS51194">
    <property type="entry name" value="HELICASE_CTER"/>
    <property type="match status" value="1"/>
</dbReference>
<dbReference type="KEGG" id="dcr:108209147"/>
<dbReference type="InterPro" id="IPR027417">
    <property type="entry name" value="P-loop_NTPase"/>
</dbReference>
<dbReference type="CDD" id="cd18660">
    <property type="entry name" value="CD1_tandem"/>
    <property type="match status" value="1"/>
</dbReference>
<dbReference type="SUPFAM" id="SSF54160">
    <property type="entry name" value="Chromo domain-like"/>
    <property type="match status" value="2"/>
</dbReference>
<dbReference type="Pfam" id="PF06465">
    <property type="entry name" value="DUF1087"/>
    <property type="match status" value="1"/>
</dbReference>
<dbReference type="InterPro" id="IPR019786">
    <property type="entry name" value="Zinc_finger_PHD-type_CS"/>
</dbReference>
<dbReference type="InterPro" id="IPR013083">
    <property type="entry name" value="Znf_RING/FYVE/PHD"/>
</dbReference>
<dbReference type="Proteomes" id="UP000077755">
    <property type="component" value="Chromosome 2"/>
</dbReference>
<dbReference type="InterPro" id="IPR038718">
    <property type="entry name" value="SNF2-like_sf"/>
</dbReference>
<dbReference type="Gene3D" id="1.10.10.60">
    <property type="entry name" value="Homeodomain-like"/>
    <property type="match status" value="1"/>
</dbReference>
<dbReference type="Pfam" id="PF00628">
    <property type="entry name" value="PHD"/>
    <property type="match status" value="1"/>
</dbReference>
<dbReference type="GO" id="GO:0140658">
    <property type="term" value="F:ATP-dependent chromatin remodeler activity"/>
    <property type="evidence" value="ECO:0007669"/>
    <property type="project" value="TreeGrafter"/>
</dbReference>
<evidence type="ECO:0000259" key="15">
    <source>
        <dbReference type="PROSITE" id="PS51194"/>
    </source>
</evidence>
<feature type="region of interest" description="Disordered" evidence="11">
    <location>
        <begin position="1438"/>
        <end position="1482"/>
    </location>
</feature>
<dbReference type="PANTHER" id="PTHR45623">
    <property type="entry name" value="CHROMODOMAIN-HELICASE-DNA-BINDING PROTEIN 3-RELATED-RELATED"/>
    <property type="match status" value="1"/>
</dbReference>
<evidence type="ECO:0000256" key="9">
    <source>
        <dbReference type="ARBA" id="ARBA00023242"/>
    </source>
</evidence>
<keyword evidence="3" id="KW-0677">Repeat</keyword>
<dbReference type="InterPro" id="IPR009462">
    <property type="entry name" value="CHD_II_SANT-like"/>
</dbReference>
<keyword evidence="9" id="KW-0539">Nucleus</keyword>
<dbReference type="PROSITE" id="PS50013">
    <property type="entry name" value="CHROMO_2"/>
    <property type="match status" value="2"/>
</dbReference>
<dbReference type="GO" id="GO:0003677">
    <property type="term" value="F:DNA binding"/>
    <property type="evidence" value="ECO:0007669"/>
    <property type="project" value="InterPro"/>
</dbReference>
<dbReference type="SUPFAM" id="SSF52540">
    <property type="entry name" value="P-loop containing nucleoside triphosphate hydrolases"/>
    <property type="match status" value="2"/>
</dbReference>
<reference evidence="16" key="1">
    <citation type="journal article" date="2016" name="Nat. Genet.">
        <title>A high-quality carrot genome assembly provides new insights into carotenoid accumulation and asterid genome evolution.</title>
        <authorList>
            <person name="Iorizzo M."/>
            <person name="Ellison S."/>
            <person name="Senalik D."/>
            <person name="Zeng P."/>
            <person name="Satapoomin P."/>
            <person name="Huang J."/>
            <person name="Bowman M."/>
            <person name="Iovene M."/>
            <person name="Sanseverino W."/>
            <person name="Cavagnaro P."/>
            <person name="Yildiz M."/>
            <person name="Macko-Podgorni A."/>
            <person name="Moranska E."/>
            <person name="Grzebelus E."/>
            <person name="Grzebelus D."/>
            <person name="Ashrafi H."/>
            <person name="Zheng Z."/>
            <person name="Cheng S."/>
            <person name="Spooner D."/>
            <person name="Van Deynze A."/>
            <person name="Simon P."/>
        </authorList>
    </citation>
    <scope>NUCLEOTIDE SEQUENCE [LARGE SCALE GENOMIC DNA]</scope>
    <source>
        <tissue evidence="16">Leaf</tissue>
    </source>
</reference>
<evidence type="ECO:0000256" key="11">
    <source>
        <dbReference type="SAM" id="MobiDB-lite"/>
    </source>
</evidence>
<dbReference type="Pfam" id="PF00176">
    <property type="entry name" value="SNF2-rel_dom"/>
    <property type="match status" value="1"/>
</dbReference>
<protein>
    <recommendedName>
        <fullName evidence="19">CHD3-type chromatin-remodeling factor PICKLE</fullName>
    </recommendedName>
</protein>
<dbReference type="Gene3D" id="3.40.50.10810">
    <property type="entry name" value="Tandem AAA-ATPase domain"/>
    <property type="match status" value="1"/>
</dbReference>
<dbReference type="GO" id="GO:0008270">
    <property type="term" value="F:zinc ion binding"/>
    <property type="evidence" value="ECO:0007669"/>
    <property type="project" value="UniProtKB-KW"/>
</dbReference>
<dbReference type="Pfam" id="PF00271">
    <property type="entry name" value="Helicase_C"/>
    <property type="match status" value="1"/>
</dbReference>
<feature type="region of interest" description="Disordered" evidence="11">
    <location>
        <begin position="1368"/>
        <end position="1399"/>
    </location>
</feature>
<keyword evidence="6" id="KW-0378">Hydrolase</keyword>
<feature type="domain" description="PHD-type" evidence="13">
    <location>
        <begin position="50"/>
        <end position="97"/>
    </location>
</feature>
<dbReference type="InterPro" id="IPR049730">
    <property type="entry name" value="SNF2/RAD54-like_C"/>
</dbReference>
<reference evidence="17" key="2">
    <citation type="submission" date="2022-03" db="EMBL/GenBank/DDBJ databases">
        <title>Draft title - Genomic analysis of global carrot germplasm unveils the trajectory of domestication and the origin of high carotenoid orange carrot.</title>
        <authorList>
            <person name="Iorizzo M."/>
            <person name="Ellison S."/>
            <person name="Senalik D."/>
            <person name="Macko-Podgorni A."/>
            <person name="Grzebelus D."/>
            <person name="Bostan H."/>
            <person name="Rolling W."/>
            <person name="Curaba J."/>
            <person name="Simon P."/>
        </authorList>
    </citation>
    <scope>NUCLEOTIDE SEQUENCE</scope>
    <source>
        <tissue evidence="17">Leaf</tissue>
    </source>
</reference>
<evidence type="ECO:0000256" key="3">
    <source>
        <dbReference type="ARBA" id="ARBA00022737"/>
    </source>
</evidence>
<keyword evidence="2" id="KW-0479">Metal-binding</keyword>
<organism evidence="16">
    <name type="scientific">Daucus carota subsp. sativus</name>
    <name type="common">Carrot</name>
    <dbReference type="NCBI Taxonomy" id="79200"/>
    <lineage>
        <taxon>Eukaryota</taxon>
        <taxon>Viridiplantae</taxon>
        <taxon>Streptophyta</taxon>
        <taxon>Embryophyta</taxon>
        <taxon>Tracheophyta</taxon>
        <taxon>Spermatophyta</taxon>
        <taxon>Magnoliopsida</taxon>
        <taxon>eudicotyledons</taxon>
        <taxon>Gunneridae</taxon>
        <taxon>Pentapetalae</taxon>
        <taxon>asterids</taxon>
        <taxon>campanulids</taxon>
        <taxon>Apiales</taxon>
        <taxon>Apiaceae</taxon>
        <taxon>Apioideae</taxon>
        <taxon>Scandiceae</taxon>
        <taxon>Daucinae</taxon>
        <taxon>Daucus</taxon>
        <taxon>Daucus sect. Daucus</taxon>
    </lineage>
</organism>
<feature type="domain" description="Helicase C-terminal" evidence="15">
    <location>
        <begin position="606"/>
        <end position="765"/>
    </location>
</feature>
<dbReference type="InterPro" id="IPR016197">
    <property type="entry name" value="Chromo-like_dom_sf"/>
</dbReference>
<evidence type="ECO:0000256" key="6">
    <source>
        <dbReference type="ARBA" id="ARBA00022801"/>
    </source>
</evidence>
<dbReference type="OMA" id="PQMMMND"/>
<dbReference type="SMART" id="SM01146">
    <property type="entry name" value="DUF1086"/>
    <property type="match status" value="1"/>
</dbReference>
<dbReference type="Gene3D" id="3.40.50.300">
    <property type="entry name" value="P-loop containing nucleotide triphosphate hydrolases"/>
    <property type="match status" value="1"/>
</dbReference>
<keyword evidence="8" id="KW-0067">ATP-binding</keyword>
<dbReference type="CDD" id="cd18793">
    <property type="entry name" value="SF2_C_SNF"/>
    <property type="match status" value="1"/>
</dbReference>
<dbReference type="InterPro" id="IPR009463">
    <property type="entry name" value="DUF1087"/>
</dbReference>
<keyword evidence="18" id="KW-1185">Reference proteome</keyword>
<dbReference type="PROSITE" id="PS01359">
    <property type="entry name" value="ZF_PHD_1"/>
    <property type="match status" value="1"/>
</dbReference>
<evidence type="ECO:0008006" key="19">
    <source>
        <dbReference type="Google" id="ProtNLM"/>
    </source>
</evidence>
<evidence type="ECO:0000259" key="13">
    <source>
        <dbReference type="PROSITE" id="PS50016"/>
    </source>
</evidence>
<dbReference type="GO" id="GO:0005524">
    <property type="term" value="F:ATP binding"/>
    <property type="evidence" value="ECO:0007669"/>
    <property type="project" value="UniProtKB-KW"/>
</dbReference>
<feature type="domain" description="Helicase ATP-binding" evidence="14">
    <location>
        <begin position="294"/>
        <end position="480"/>
    </location>
</feature>
<dbReference type="STRING" id="79200.A0A161YVQ9"/>
<evidence type="ECO:0000313" key="16">
    <source>
        <dbReference type="EMBL" id="KZN06840.1"/>
    </source>
</evidence>
<dbReference type="EMBL" id="LNRQ01000002">
    <property type="protein sequence ID" value="KZN06840.1"/>
    <property type="molecule type" value="Genomic_DNA"/>
</dbReference>
<feature type="region of interest" description="Disordered" evidence="11">
    <location>
        <begin position="880"/>
        <end position="952"/>
    </location>
</feature>
<dbReference type="OrthoDB" id="5857104at2759"/>
<dbReference type="SMART" id="SM00490">
    <property type="entry name" value="HELICc"/>
    <property type="match status" value="1"/>
</dbReference>
<evidence type="ECO:0000259" key="14">
    <source>
        <dbReference type="PROSITE" id="PS51192"/>
    </source>
</evidence>
<dbReference type="GO" id="GO:0000785">
    <property type="term" value="C:chromatin"/>
    <property type="evidence" value="ECO:0007669"/>
    <property type="project" value="TreeGrafter"/>
</dbReference>
<evidence type="ECO:0000313" key="17">
    <source>
        <dbReference type="EMBL" id="WOG89430.1"/>
    </source>
</evidence>
<evidence type="ECO:0000256" key="5">
    <source>
        <dbReference type="ARBA" id="ARBA00022771"/>
    </source>
</evidence>
<dbReference type="PROSITE" id="PS51192">
    <property type="entry name" value="HELICASE_ATP_BIND_1"/>
    <property type="match status" value="1"/>
</dbReference>
<dbReference type="InterPro" id="IPR001650">
    <property type="entry name" value="Helicase_C-like"/>
</dbReference>
<evidence type="ECO:0000256" key="4">
    <source>
        <dbReference type="ARBA" id="ARBA00022741"/>
    </source>
</evidence>
<sequence>MSSLVERLRVRSDRKPIYNLDDSEDDSDVAQGKSKNAKTHEKLVRADVKVDLCQSCDGEGDLLVCESCTYAYHPKCLIPPLKAPFPSGWRCPECVSPLNDIDKILDCEMRPAAAADSDAADLGSKQILVKQYLVKWKGLSYLHCTWVPEKDFLKAFKANPRLRVKLNNFQRQMSSTSSEDEFVAIRPEWTTVDRIVARRGADDDKEYLVKWKELSYDECSWEFQSDISSFQSEIDKFNKIRSRYGKETLKKTKSSRDTTLRGKQKEFQQYEKSPEFLSGGSLHPYQLEGLNFLRFSYYKQTHVILADEMGLGKTIQSIAFLASLFKENISPHLVVAPLSTLRNWEREFATWAPQMNVVMYVGSAQARSVIREYEFYFPKKLIKNKKKKPSQSSAESKQARIKFDVLLTSYEMINLDSASLKPIKWECMIVDEGHRLKNKDSKLFLSLKQYSTRHRTLLTGTPLQNNLDELFMLMHFLDAGKFGSLEEFQEEFKDINQEEQISRLHKMLAPHLLRRVKKDVMKDLPPKRELILRVDLSSKQKEYYKAILTRNYQLLTRRGGAQISLINVVMELRKLCCHAFMLEGVEPQESSEFNKQLLECSGKLHLMDKMMVKLREQGHRVLIYTQFQHMLDLLEDYCSYKNWQYERIDGSVAGAERQIRIDRFNAKNSSRFCFLLSTRAGGLGINLATADTVIIYDSDWNPHADLQAMARAHRLGQTNKVMIFRLITRGTIEERMMQLTKKKMVLEHLVVGKLKTKNINQEELDDIIKYGSKELFADENDEAGKSRQIHYDDAAIDRLLDRDQVVDEEDNMDEEEDGFLKAFKVANFEYIDEAEAKVKEEAQILDADIKATVNNSERENYWEELLKDRFEEHKVEEFNAMGKGKRSRKQMVSVDDDDLAGLEDISSNGEDDNYEAEHTDDGTDSEMVEAEARPSKKKKSRVDSGPPPLMEGEGKSFRVLGFSAAQRAAFVQILMRFGAGEYDWAEFTPRLKQKTFEEVQAYGRLFLAHIAEDINNSPTFSDGVPKEGLRIQDVLVRIAILSLMKDKIKRSTGLHGASLFSEDIVRQCPGLRCGRFWKEEHDLLLLRAVLKHGYGRWQAIVDDKEVRVQELICHELNIPYVSLPVFGAQAQVPEVRAQEQGVSIEGSQAQGTNISTLETMAYDSKMQVGGNGLGTNATKETITNRTQVFQDSSLLSNFREMQRKNVEFIKKRVQLLERALSAEYQKEVYADENTSEVPAGDMETESVVADITDPNVKEDMADANVKEDIADPNVKENNSDLYECLPRLDVISPEEIAAAACDDNKQRMDMAQLYNKMCSVLDHSVHDCVKAHLTSKPVGPELRQNLLPLESIYQSICQNLRSGQQSISGAESATLERDNLSSVEGHISSSPQANEHDHRAGIETEAKVTAEVQPITESVEEKTSPVCDIQTTDFCSLERKPASTSGTGGNVEMEEAEHTVDSGNAASGSSEKKGPPVIYLDD</sequence>
<dbReference type="GO" id="GO:0003682">
    <property type="term" value="F:chromatin binding"/>
    <property type="evidence" value="ECO:0007669"/>
    <property type="project" value="TreeGrafter"/>
</dbReference>
<dbReference type="SMART" id="SM00298">
    <property type="entry name" value="CHROMO"/>
    <property type="match status" value="2"/>
</dbReference>
<dbReference type="PROSITE" id="PS50016">
    <property type="entry name" value="ZF_PHD_2"/>
    <property type="match status" value="1"/>
</dbReference>
<dbReference type="Gramene" id="KZN06840">
    <property type="protein sequence ID" value="KZN06840"/>
    <property type="gene ID" value="DCAR_007677"/>
</dbReference>
<name>A0A161YVQ9_DAUCS</name>
<keyword evidence="7" id="KW-0862">Zinc</keyword>
<dbReference type="InterPro" id="IPR000953">
    <property type="entry name" value="Chromo/chromo_shadow_dom"/>
</dbReference>
<dbReference type="Pfam" id="PF06461">
    <property type="entry name" value="CHDII_SANT-like"/>
    <property type="match status" value="1"/>
</dbReference>
<evidence type="ECO:0000259" key="12">
    <source>
        <dbReference type="PROSITE" id="PS50013"/>
    </source>
</evidence>
<feature type="domain" description="Chromo" evidence="12">
    <location>
        <begin position="190"/>
        <end position="239"/>
    </location>
</feature>
<evidence type="ECO:0000256" key="8">
    <source>
        <dbReference type="ARBA" id="ARBA00022840"/>
    </source>
</evidence>